<dbReference type="OrthoDB" id="5770315at2"/>
<accession>A0A1H9IIB9</accession>
<dbReference type="EMBL" id="FOGB01000007">
    <property type="protein sequence ID" value="SEQ74316.1"/>
    <property type="molecule type" value="Genomic_DNA"/>
</dbReference>
<dbReference type="Proteomes" id="UP000198749">
    <property type="component" value="Unassembled WGS sequence"/>
</dbReference>
<organism evidence="1 2">
    <name type="scientific">Amphritea atlantica</name>
    <dbReference type="NCBI Taxonomy" id="355243"/>
    <lineage>
        <taxon>Bacteria</taxon>
        <taxon>Pseudomonadati</taxon>
        <taxon>Pseudomonadota</taxon>
        <taxon>Gammaproteobacteria</taxon>
        <taxon>Oceanospirillales</taxon>
        <taxon>Oceanospirillaceae</taxon>
        <taxon>Amphritea</taxon>
    </lineage>
</organism>
<evidence type="ECO:0000313" key="1">
    <source>
        <dbReference type="EMBL" id="SEQ74316.1"/>
    </source>
</evidence>
<gene>
    <name evidence="1" type="ORF">SAMN03080615_02578</name>
</gene>
<dbReference type="AlphaFoldDB" id="A0A1H9IIB9"/>
<reference evidence="2" key="1">
    <citation type="submission" date="2016-10" db="EMBL/GenBank/DDBJ databases">
        <authorList>
            <person name="Varghese N."/>
            <person name="Submissions S."/>
        </authorList>
    </citation>
    <scope>NUCLEOTIDE SEQUENCE [LARGE SCALE GENOMIC DNA]</scope>
    <source>
        <strain evidence="2">DSM 18887</strain>
    </source>
</reference>
<dbReference type="RefSeq" id="WP_091358857.1">
    <property type="nucleotide sequence ID" value="NZ_AP025284.1"/>
</dbReference>
<keyword evidence="2" id="KW-1185">Reference proteome</keyword>
<sequence length="93" mass="10416">MNLDKARKRIEKHVKKGFRGYPMISLCYSGETTECATQVVIQFIAAEGAEPQEQRFAAKTDIRKDEVVQTTLLKIIERAEANTVTESEVVAVS</sequence>
<protein>
    <submittedName>
        <fullName evidence="1">Uncharacterized protein</fullName>
    </submittedName>
</protein>
<evidence type="ECO:0000313" key="2">
    <source>
        <dbReference type="Proteomes" id="UP000198749"/>
    </source>
</evidence>
<name>A0A1H9IIB9_9GAMM</name>
<dbReference type="STRING" id="355243.SAMN03080615_02578"/>
<proteinExistence type="predicted"/>